<protein>
    <submittedName>
        <fullName evidence="1">Uncharacterized protein</fullName>
    </submittedName>
</protein>
<gene>
    <name evidence="1" type="ORF">NCTC7582_02607</name>
</gene>
<sequence length="44" mass="4956">MYSKAPYSYSFMNVYYSEVKHQMGVLKSTVIGGMPKSASPFLMV</sequence>
<evidence type="ECO:0000313" key="1">
    <source>
        <dbReference type="EMBL" id="SPT99730.1"/>
    </source>
</evidence>
<proteinExistence type="predicted"/>
<dbReference type="Proteomes" id="UP000251431">
    <property type="component" value="Unassembled WGS sequence"/>
</dbReference>
<organism evidence="1 2">
    <name type="scientific">Lysinibacillus capsici</name>
    <dbReference type="NCBI Taxonomy" id="2115968"/>
    <lineage>
        <taxon>Bacteria</taxon>
        <taxon>Bacillati</taxon>
        <taxon>Bacillota</taxon>
        <taxon>Bacilli</taxon>
        <taxon>Bacillales</taxon>
        <taxon>Bacillaceae</taxon>
        <taxon>Lysinibacillus</taxon>
    </lineage>
</organism>
<evidence type="ECO:0000313" key="2">
    <source>
        <dbReference type="Proteomes" id="UP000251431"/>
    </source>
</evidence>
<dbReference type="EMBL" id="UAQE01000001">
    <property type="protein sequence ID" value="SPT99730.1"/>
    <property type="molecule type" value="Genomic_DNA"/>
</dbReference>
<reference evidence="1 2" key="1">
    <citation type="submission" date="2018-06" db="EMBL/GenBank/DDBJ databases">
        <authorList>
            <consortium name="Pathogen Informatics"/>
            <person name="Doyle S."/>
        </authorList>
    </citation>
    <scope>NUCLEOTIDE SEQUENCE [LARGE SCALE GENOMIC DNA]</scope>
    <source>
        <strain evidence="1 2">NCTC7582</strain>
    </source>
</reference>
<accession>A0A2X0YBC6</accession>
<dbReference type="AlphaFoldDB" id="A0A2X0YBC6"/>
<name>A0A2X0YBC6_9BACI</name>